<protein>
    <submittedName>
        <fullName evidence="2">Uncharacterized protein</fullName>
    </submittedName>
</protein>
<dbReference type="EMBL" id="RYZS01000001">
    <property type="protein sequence ID" value="RVU94514.1"/>
    <property type="molecule type" value="Genomic_DNA"/>
</dbReference>
<dbReference type="RefSeq" id="WP_016180385.1">
    <property type="nucleotide sequence ID" value="NZ_CABGUH010000043.1"/>
</dbReference>
<dbReference type="Proteomes" id="UP001260773">
    <property type="component" value="Unassembled WGS sequence"/>
</dbReference>
<dbReference type="AlphaFoldDB" id="A0A437ULK9"/>
<proteinExistence type="predicted"/>
<evidence type="ECO:0000313" key="3">
    <source>
        <dbReference type="Proteomes" id="UP000288388"/>
    </source>
</evidence>
<organism evidence="2 3">
    <name type="scientific">Enterococcus avium</name>
    <name type="common">Streptococcus avium</name>
    <dbReference type="NCBI Taxonomy" id="33945"/>
    <lineage>
        <taxon>Bacteria</taxon>
        <taxon>Bacillati</taxon>
        <taxon>Bacillota</taxon>
        <taxon>Bacilli</taxon>
        <taxon>Lactobacillales</taxon>
        <taxon>Enterococcaceae</taxon>
        <taxon>Enterococcus</taxon>
    </lineage>
</organism>
<evidence type="ECO:0000313" key="2">
    <source>
        <dbReference type="EMBL" id="RVU94514.1"/>
    </source>
</evidence>
<reference evidence="2 3" key="1">
    <citation type="submission" date="2018-12" db="EMBL/GenBank/DDBJ databases">
        <title>A novel vanA-carrying plasmid in a clinical isolate of Enterococcus avium.</title>
        <authorList>
            <person name="Bernasconi O.J."/>
            <person name="Luzzaro F."/>
            <person name="Endimiani A."/>
        </authorList>
    </citation>
    <scope>NUCLEOTIDE SEQUENCE [LARGE SCALE GENOMIC DNA]</scope>
    <source>
        <strain evidence="2 3">LC0559/18</strain>
    </source>
</reference>
<dbReference type="EMBL" id="JARPWH010000073">
    <property type="protein sequence ID" value="MDT2403983.1"/>
    <property type="molecule type" value="Genomic_DNA"/>
</dbReference>
<name>A0A437ULK9_ENTAV</name>
<comment type="caution">
    <text evidence="2">The sequence shown here is derived from an EMBL/GenBank/DDBJ whole genome shotgun (WGS) entry which is preliminary data.</text>
</comment>
<evidence type="ECO:0000313" key="1">
    <source>
        <dbReference type="EMBL" id="MDT2403983.1"/>
    </source>
</evidence>
<sequence>MFIYEDKNVLYQLVQEIVSERWELSKQYFDIKMRMEKLEKDGDRFAQIKEVRLCALENEKVQYQNYYRNNKTAHFNSFNRVSKNIVSNLKRSTISLENIKKLEKLTSEYELSISLKNLTNIILPKMKNVQSLPIQKAHRGYWQYKLPTNREGRGSND</sequence>
<gene>
    <name evidence="2" type="ORF">EK398_06445</name>
    <name evidence="1" type="ORF">P7D43_16575</name>
</gene>
<accession>A0A437ULK9</accession>
<reference evidence="1" key="2">
    <citation type="submission" date="2023-03" db="EMBL/GenBank/DDBJ databases">
        <authorList>
            <person name="Shen W."/>
            <person name="Cai J."/>
        </authorList>
    </citation>
    <scope>NUCLEOTIDE SEQUENCE</scope>
    <source>
        <strain evidence="1">P33-2</strain>
    </source>
</reference>
<dbReference type="Proteomes" id="UP000288388">
    <property type="component" value="Unassembled WGS sequence"/>
</dbReference>